<dbReference type="EMBL" id="CP048635">
    <property type="protein sequence ID" value="QIB40480.1"/>
    <property type="molecule type" value="Genomic_DNA"/>
</dbReference>
<evidence type="ECO:0000313" key="1">
    <source>
        <dbReference type="EMBL" id="QIB40480.1"/>
    </source>
</evidence>
<name>A0A7L5BNJ5_9HYPH</name>
<organism evidence="1 2">
    <name type="scientific">Rhizobium oryzihabitans</name>
    <dbReference type="NCBI Taxonomy" id="2267833"/>
    <lineage>
        <taxon>Bacteria</taxon>
        <taxon>Pseudomonadati</taxon>
        <taxon>Pseudomonadota</taxon>
        <taxon>Alphaproteobacteria</taxon>
        <taxon>Hyphomicrobiales</taxon>
        <taxon>Rhizobiaceae</taxon>
        <taxon>Rhizobium/Agrobacterium group</taxon>
        <taxon>Rhizobium</taxon>
    </lineage>
</organism>
<evidence type="ECO:0000313" key="2">
    <source>
        <dbReference type="Proteomes" id="UP000464865"/>
    </source>
</evidence>
<dbReference type="RefSeq" id="WP_035242952.1">
    <property type="nucleotide sequence ID" value="NZ_CP048635.1"/>
</dbReference>
<protein>
    <submittedName>
        <fullName evidence="1">Uncharacterized protein</fullName>
    </submittedName>
</protein>
<gene>
    <name evidence="1" type="ORF">G3A56_21715</name>
</gene>
<accession>A0A7L5BNJ5</accession>
<dbReference type="Proteomes" id="UP000464865">
    <property type="component" value="Chromosome M15-12"/>
</dbReference>
<dbReference type="AlphaFoldDB" id="A0A7L5BNJ5"/>
<reference evidence="1 2" key="1">
    <citation type="submission" date="2020-02" db="EMBL/GenBank/DDBJ databases">
        <title>Plant-Promoting Endophytic Bacterium Rhizobium oryzihabitans sp. nov., Isolated from the Root of Rice.</title>
        <authorList>
            <person name="zhao J."/>
            <person name="Zhang G."/>
        </authorList>
    </citation>
    <scope>NUCLEOTIDE SEQUENCE [LARGE SCALE GENOMIC DNA]</scope>
    <source>
        <strain evidence="1 2">M15</strain>
    </source>
</reference>
<keyword evidence="2" id="KW-1185">Reference proteome</keyword>
<proteinExistence type="predicted"/>
<dbReference type="KEGG" id="roy:G3A56_21715"/>
<sequence length="82" mass="9284">MVAHFQELSRATFGHPEAEPTDISAVMAKIEEIVLSFRVPEDRLPVIGLYFFCKFIAPQAQRSATCWIFEAELQEPSLPGHH</sequence>